<name>A0AAE0K810_9PEZI</name>
<evidence type="ECO:0000313" key="2">
    <source>
        <dbReference type="Proteomes" id="UP001287356"/>
    </source>
</evidence>
<dbReference type="EMBL" id="JAULSN010000005">
    <property type="protein sequence ID" value="KAK3371131.1"/>
    <property type="molecule type" value="Genomic_DNA"/>
</dbReference>
<dbReference type="AlphaFoldDB" id="A0AAE0K810"/>
<comment type="caution">
    <text evidence="1">The sequence shown here is derived from an EMBL/GenBank/DDBJ whole genome shotgun (WGS) entry which is preliminary data.</text>
</comment>
<reference evidence="1" key="1">
    <citation type="journal article" date="2023" name="Mol. Phylogenet. Evol.">
        <title>Genome-scale phylogeny and comparative genomics of the fungal order Sordariales.</title>
        <authorList>
            <person name="Hensen N."/>
            <person name="Bonometti L."/>
            <person name="Westerberg I."/>
            <person name="Brannstrom I.O."/>
            <person name="Guillou S."/>
            <person name="Cros-Aarteil S."/>
            <person name="Calhoun S."/>
            <person name="Haridas S."/>
            <person name="Kuo A."/>
            <person name="Mondo S."/>
            <person name="Pangilinan J."/>
            <person name="Riley R."/>
            <person name="LaButti K."/>
            <person name="Andreopoulos B."/>
            <person name="Lipzen A."/>
            <person name="Chen C."/>
            <person name="Yan M."/>
            <person name="Daum C."/>
            <person name="Ng V."/>
            <person name="Clum A."/>
            <person name="Steindorff A."/>
            <person name="Ohm R.A."/>
            <person name="Martin F."/>
            <person name="Silar P."/>
            <person name="Natvig D.O."/>
            <person name="Lalanne C."/>
            <person name="Gautier V."/>
            <person name="Ament-Velasquez S.L."/>
            <person name="Kruys A."/>
            <person name="Hutchinson M.I."/>
            <person name="Powell A.J."/>
            <person name="Barry K."/>
            <person name="Miller A.N."/>
            <person name="Grigoriev I.V."/>
            <person name="Debuchy R."/>
            <person name="Gladieux P."/>
            <person name="Hiltunen Thoren M."/>
            <person name="Johannesson H."/>
        </authorList>
    </citation>
    <scope>NUCLEOTIDE SEQUENCE</scope>
    <source>
        <strain evidence="1">CBS 958.72</strain>
    </source>
</reference>
<protein>
    <submittedName>
        <fullName evidence="1">Uncharacterized protein</fullName>
    </submittedName>
</protein>
<dbReference type="Proteomes" id="UP001287356">
    <property type="component" value="Unassembled WGS sequence"/>
</dbReference>
<sequence length="204" mass="23416">MANSDQTTGRSIRDSVYNQVNYWIGGSAGNYERIQYLATAQRHGYQGKDEADIKMMSDVRDMYWPLLHVDSWVEYWEAERVPYDNAYGPMETEFKSRIIRWSPVLKSYITAKRFETVHHYWIDIETLGVVFKHLSAMKQEFPADEDLKEAATAVDNLIQVINGNTKTKDPAINSLAADKDAVKIAKALVTRPPPQKLFPSVELR</sequence>
<evidence type="ECO:0000313" key="1">
    <source>
        <dbReference type="EMBL" id="KAK3371131.1"/>
    </source>
</evidence>
<accession>A0AAE0K810</accession>
<gene>
    <name evidence="1" type="ORF">B0T24DRAFT_680253</name>
</gene>
<reference evidence="1" key="2">
    <citation type="submission" date="2023-06" db="EMBL/GenBank/DDBJ databases">
        <authorList>
            <consortium name="Lawrence Berkeley National Laboratory"/>
            <person name="Haridas S."/>
            <person name="Hensen N."/>
            <person name="Bonometti L."/>
            <person name="Westerberg I."/>
            <person name="Brannstrom I.O."/>
            <person name="Guillou S."/>
            <person name="Cros-Aarteil S."/>
            <person name="Calhoun S."/>
            <person name="Kuo A."/>
            <person name="Mondo S."/>
            <person name="Pangilinan J."/>
            <person name="Riley R."/>
            <person name="Labutti K."/>
            <person name="Andreopoulos B."/>
            <person name="Lipzen A."/>
            <person name="Chen C."/>
            <person name="Yanf M."/>
            <person name="Daum C."/>
            <person name="Ng V."/>
            <person name="Clum A."/>
            <person name="Steindorff A."/>
            <person name="Ohm R."/>
            <person name="Martin F."/>
            <person name="Silar P."/>
            <person name="Natvig D."/>
            <person name="Lalanne C."/>
            <person name="Gautier V."/>
            <person name="Ament-Velasquez S.L."/>
            <person name="Kruys A."/>
            <person name="Hutchinson M.I."/>
            <person name="Powell A.J."/>
            <person name="Barry K."/>
            <person name="Miller A.N."/>
            <person name="Grigoriev I.V."/>
            <person name="Debuchy R."/>
            <person name="Gladieux P."/>
            <person name="Thoren M.H."/>
            <person name="Johannesson H."/>
        </authorList>
    </citation>
    <scope>NUCLEOTIDE SEQUENCE</scope>
    <source>
        <strain evidence="1">CBS 958.72</strain>
    </source>
</reference>
<keyword evidence="2" id="KW-1185">Reference proteome</keyword>
<organism evidence="1 2">
    <name type="scientific">Lasiosphaeria ovina</name>
    <dbReference type="NCBI Taxonomy" id="92902"/>
    <lineage>
        <taxon>Eukaryota</taxon>
        <taxon>Fungi</taxon>
        <taxon>Dikarya</taxon>
        <taxon>Ascomycota</taxon>
        <taxon>Pezizomycotina</taxon>
        <taxon>Sordariomycetes</taxon>
        <taxon>Sordariomycetidae</taxon>
        <taxon>Sordariales</taxon>
        <taxon>Lasiosphaeriaceae</taxon>
        <taxon>Lasiosphaeria</taxon>
    </lineage>
</organism>
<proteinExistence type="predicted"/>